<organism evidence="2 3">
    <name type="scientific">Candidatus Cellulosilyticum pullistercoris</name>
    <dbReference type="NCBI Taxonomy" id="2838521"/>
    <lineage>
        <taxon>Bacteria</taxon>
        <taxon>Bacillati</taxon>
        <taxon>Bacillota</taxon>
        <taxon>Clostridia</taxon>
        <taxon>Lachnospirales</taxon>
        <taxon>Cellulosilyticaceae</taxon>
        <taxon>Cellulosilyticum</taxon>
    </lineage>
</organism>
<evidence type="ECO:0000256" key="1">
    <source>
        <dbReference type="SAM" id="Coils"/>
    </source>
</evidence>
<keyword evidence="1" id="KW-0175">Coiled coil</keyword>
<name>A0A9E2NKU9_9FIRM</name>
<gene>
    <name evidence="2" type="ORF">H9872_04660</name>
</gene>
<comment type="caution">
    <text evidence="2">The sequence shown here is derived from an EMBL/GenBank/DDBJ whole genome shotgun (WGS) entry which is preliminary data.</text>
</comment>
<reference evidence="2" key="2">
    <citation type="submission" date="2021-04" db="EMBL/GenBank/DDBJ databases">
        <authorList>
            <person name="Gilroy R."/>
        </authorList>
    </citation>
    <scope>NUCLEOTIDE SEQUENCE</scope>
    <source>
        <strain evidence="2">B5-657</strain>
    </source>
</reference>
<feature type="non-terminal residue" evidence="2">
    <location>
        <position position="1"/>
    </location>
</feature>
<dbReference type="Proteomes" id="UP000824229">
    <property type="component" value="Unassembled WGS sequence"/>
</dbReference>
<evidence type="ECO:0000313" key="3">
    <source>
        <dbReference type="Proteomes" id="UP000824229"/>
    </source>
</evidence>
<dbReference type="EMBL" id="JAHLFQ010000100">
    <property type="protein sequence ID" value="MBU3804031.1"/>
    <property type="molecule type" value="Genomic_DNA"/>
</dbReference>
<dbReference type="AlphaFoldDB" id="A0A9E2NKU9"/>
<accession>A0A9E2NKU9</accession>
<evidence type="ECO:0008006" key="4">
    <source>
        <dbReference type="Google" id="ProtNLM"/>
    </source>
</evidence>
<protein>
    <recommendedName>
        <fullName evidence="4">Flagellar hook-length control protein-like C-terminal domain-containing protein</fullName>
    </recommendedName>
</protein>
<dbReference type="Pfam" id="PF19753">
    <property type="entry name" value="DUF6240"/>
    <property type="match status" value="1"/>
</dbReference>
<sequence>NMQSAIAALESQGSGSLSGEEALIKGEKMQYSPQYVDKITDELGMVTDEHIEKLIEEGKEININELRESIHKNASEALDKHQMDTFYQQNGGEEPSEEILDENTTKHAEQVEEIKKQIHQIRMKLTVEAAQKISMQMPIESSSLAEVANALKQMEQEEAIKALSTLQLPMTNENMEALTGVMGITKEMSHYFMQVVQIEMETDEQASLSEIGKVLNAYRINETPVERRFGETISKVQGQIKEWLESQDIEASQINIEAAKALITNQMEVSKANIESIQEIVIKMNTFLEEMTPIQVATLIKEGINPYEASINELLSWMGTRKVEGLKNSIAETIVVMEEKGQINEGQKEGMIGLYRILQGVSRQKEAVLGYLYKNNLPLTIENLQIAVQYATGKKHIEVGVNDAFGELESLTYEKQRAKEMIESSMSQSNKMLESIKILENMELPITEESVNRMTKMSALLYPYIKEQFKKDLGKFEGMSTLPDSFLEKIESVQSMGPELIESMIKHKVPLTLSNLYWMDQLTKDPSLYGTLLDDKGMLKEGLPSELDEIEEVLSELEHEAKDQKEEAILMGRLREYRNYKQIEEVVHFQKERIVNEGFYQIPFMIDGERKLINLYLHKEDESVVEGADRPLKAMITYETRHLGKIKAYLELNNDVIGYKVEAETIVGIEALHSQEEVLLEKLKNIGYNVKYSEFAGALEEEKTRMQMNYKYDESNFEEII</sequence>
<evidence type="ECO:0000313" key="2">
    <source>
        <dbReference type="EMBL" id="MBU3804031.1"/>
    </source>
</evidence>
<dbReference type="InterPro" id="IPR046207">
    <property type="entry name" value="DUF6240"/>
</dbReference>
<proteinExistence type="predicted"/>
<feature type="coiled-coil region" evidence="1">
    <location>
        <begin position="540"/>
        <end position="567"/>
    </location>
</feature>
<reference evidence="2" key="1">
    <citation type="journal article" date="2021" name="PeerJ">
        <title>Extensive microbial diversity within the chicken gut microbiome revealed by metagenomics and culture.</title>
        <authorList>
            <person name="Gilroy R."/>
            <person name="Ravi A."/>
            <person name="Getino M."/>
            <person name="Pursley I."/>
            <person name="Horton D.L."/>
            <person name="Alikhan N.F."/>
            <person name="Baker D."/>
            <person name="Gharbi K."/>
            <person name="Hall N."/>
            <person name="Watson M."/>
            <person name="Adriaenssens E.M."/>
            <person name="Foster-Nyarko E."/>
            <person name="Jarju S."/>
            <person name="Secka A."/>
            <person name="Antonio M."/>
            <person name="Oren A."/>
            <person name="Chaudhuri R.R."/>
            <person name="La Ragione R."/>
            <person name="Hildebrand F."/>
            <person name="Pallen M.J."/>
        </authorList>
    </citation>
    <scope>NUCLEOTIDE SEQUENCE</scope>
    <source>
        <strain evidence="2">B5-657</strain>
    </source>
</reference>